<dbReference type="FunFam" id="3.30.70.80:FF:000003">
    <property type="entry name" value="Subtilisin-like protease SBT1.9"/>
    <property type="match status" value="1"/>
</dbReference>
<feature type="region of interest" description="Disordered" evidence="13">
    <location>
        <begin position="132"/>
        <end position="151"/>
    </location>
</feature>
<dbReference type="GO" id="GO:0048046">
    <property type="term" value="C:apoplast"/>
    <property type="evidence" value="ECO:0007669"/>
    <property type="project" value="UniProtKB-SubCell"/>
</dbReference>
<feature type="domain" description="Peptidase S8/S53" evidence="14">
    <location>
        <begin position="434"/>
        <end position="889"/>
    </location>
</feature>
<evidence type="ECO:0000256" key="5">
    <source>
        <dbReference type="ARBA" id="ARBA00022525"/>
    </source>
</evidence>
<dbReference type="Pfam" id="PF00082">
    <property type="entry name" value="Peptidase_S8"/>
    <property type="match status" value="2"/>
</dbReference>
<dbReference type="AlphaFoldDB" id="A0A4D6LQQ9"/>
<dbReference type="InterPro" id="IPR034197">
    <property type="entry name" value="Peptidases_S8_3"/>
</dbReference>
<comment type="function">
    <text evidence="1">Required for arbuscular mycorrhiza (AM) development during AM symbiosis with AM fungi (e.g. Glomeromycota intraradices).</text>
</comment>
<protein>
    <submittedName>
        <fullName evidence="18">Peptidase S8</fullName>
    </submittedName>
</protein>
<evidence type="ECO:0000259" key="16">
    <source>
        <dbReference type="Pfam" id="PF05922"/>
    </source>
</evidence>
<keyword evidence="10" id="KW-0325">Glycoprotein</keyword>
<dbReference type="CDD" id="cd04852">
    <property type="entry name" value="Peptidases_S8_3"/>
    <property type="match status" value="2"/>
</dbReference>
<dbReference type="Gene3D" id="3.50.30.30">
    <property type="match status" value="1"/>
</dbReference>
<dbReference type="InterPro" id="IPR023828">
    <property type="entry name" value="Peptidase_S8_Ser-AS"/>
</dbReference>
<feature type="active site" description="Charge relay system" evidence="12">
    <location>
        <position position="144"/>
    </location>
</feature>
<dbReference type="Proteomes" id="UP000501690">
    <property type="component" value="Linkage Group LG4"/>
</dbReference>
<dbReference type="EMBL" id="CP039348">
    <property type="protein sequence ID" value="QCD91222.1"/>
    <property type="molecule type" value="Genomic_DNA"/>
</dbReference>
<dbReference type="InterPro" id="IPR045051">
    <property type="entry name" value="SBT"/>
</dbReference>
<evidence type="ECO:0000256" key="2">
    <source>
        <dbReference type="ARBA" id="ARBA00004271"/>
    </source>
</evidence>
<dbReference type="InterPro" id="IPR037045">
    <property type="entry name" value="S8pro/Inhibitor_I9_sf"/>
</dbReference>
<dbReference type="GO" id="GO:0004252">
    <property type="term" value="F:serine-type endopeptidase activity"/>
    <property type="evidence" value="ECO:0007669"/>
    <property type="project" value="UniProtKB-UniRule"/>
</dbReference>
<accession>A0A4D6LQQ9</accession>
<evidence type="ECO:0000256" key="3">
    <source>
        <dbReference type="ARBA" id="ARBA00011073"/>
    </source>
</evidence>
<organism evidence="18 19">
    <name type="scientific">Vigna unguiculata</name>
    <name type="common">Cowpea</name>
    <dbReference type="NCBI Taxonomy" id="3917"/>
    <lineage>
        <taxon>Eukaryota</taxon>
        <taxon>Viridiplantae</taxon>
        <taxon>Streptophyta</taxon>
        <taxon>Embryophyta</taxon>
        <taxon>Tracheophyta</taxon>
        <taxon>Spermatophyta</taxon>
        <taxon>Magnoliopsida</taxon>
        <taxon>eudicotyledons</taxon>
        <taxon>Gunneridae</taxon>
        <taxon>Pentapetalae</taxon>
        <taxon>rosids</taxon>
        <taxon>fabids</taxon>
        <taxon>Fabales</taxon>
        <taxon>Fabaceae</taxon>
        <taxon>Papilionoideae</taxon>
        <taxon>50 kb inversion clade</taxon>
        <taxon>NPAAA clade</taxon>
        <taxon>indigoferoid/millettioid clade</taxon>
        <taxon>Phaseoleae</taxon>
        <taxon>Vigna</taxon>
    </lineage>
</organism>
<dbReference type="Pfam" id="PF02225">
    <property type="entry name" value="PA"/>
    <property type="match status" value="1"/>
</dbReference>
<feature type="active site" description="Charge relay system" evidence="12">
    <location>
        <position position="298"/>
    </location>
</feature>
<dbReference type="Gene3D" id="3.30.70.80">
    <property type="entry name" value="Peptidase S8 propeptide/proteinase inhibitor I9"/>
    <property type="match status" value="2"/>
</dbReference>
<keyword evidence="19" id="KW-1185">Reference proteome</keyword>
<keyword evidence="9 12" id="KW-0720">Serine protease</keyword>
<reference evidence="18 19" key="1">
    <citation type="submission" date="2019-04" db="EMBL/GenBank/DDBJ databases">
        <title>An improved genome assembly and genetic linkage map for asparagus bean, Vigna unguiculata ssp. sesquipedialis.</title>
        <authorList>
            <person name="Xia Q."/>
            <person name="Zhang R."/>
            <person name="Dong Y."/>
        </authorList>
    </citation>
    <scope>NUCLEOTIDE SEQUENCE [LARGE SCALE GENOMIC DNA]</scope>
    <source>
        <tissue evidence="18">Leaf</tissue>
    </source>
</reference>
<dbReference type="Pfam" id="PF05922">
    <property type="entry name" value="Inhibitor_I9"/>
    <property type="match status" value="2"/>
</dbReference>
<feature type="active site" description="Charge relay system" evidence="11 12">
    <location>
        <position position="848"/>
    </location>
</feature>
<evidence type="ECO:0000259" key="17">
    <source>
        <dbReference type="Pfam" id="PF17766"/>
    </source>
</evidence>
<dbReference type="Gene3D" id="2.60.40.2310">
    <property type="match status" value="1"/>
</dbReference>
<evidence type="ECO:0000313" key="19">
    <source>
        <dbReference type="Proteomes" id="UP000501690"/>
    </source>
</evidence>
<evidence type="ECO:0000256" key="13">
    <source>
        <dbReference type="SAM" id="MobiDB-lite"/>
    </source>
</evidence>
<dbReference type="InterPro" id="IPR010259">
    <property type="entry name" value="S8pro/Inhibitor_I9"/>
</dbReference>
<evidence type="ECO:0000259" key="14">
    <source>
        <dbReference type="Pfam" id="PF00082"/>
    </source>
</evidence>
<keyword evidence="8 12" id="KW-0378">Hydrolase</keyword>
<feature type="domain" description="Peptidase S8/S53" evidence="14">
    <location>
        <begin position="65"/>
        <end position="271"/>
    </location>
</feature>
<dbReference type="SUPFAM" id="SSF52743">
    <property type="entry name" value="Subtilisin-like"/>
    <property type="match status" value="2"/>
</dbReference>
<evidence type="ECO:0000259" key="15">
    <source>
        <dbReference type="Pfam" id="PF02225"/>
    </source>
</evidence>
<dbReference type="PRINTS" id="PR00723">
    <property type="entry name" value="SUBTILISIN"/>
</dbReference>
<evidence type="ECO:0000256" key="7">
    <source>
        <dbReference type="ARBA" id="ARBA00022729"/>
    </source>
</evidence>
<dbReference type="InterPro" id="IPR041469">
    <property type="entry name" value="Subtilisin-like_FN3"/>
</dbReference>
<feature type="domain" description="Inhibitor I9" evidence="16">
    <location>
        <begin position="1"/>
        <end position="40"/>
    </location>
</feature>
<dbReference type="FunFam" id="3.40.50.200:FF:000006">
    <property type="entry name" value="Subtilisin-like protease SBT1.5"/>
    <property type="match status" value="2"/>
</dbReference>
<dbReference type="InterPro" id="IPR036852">
    <property type="entry name" value="Peptidase_S8/S53_dom_sf"/>
</dbReference>
<dbReference type="FunFam" id="3.50.30.30:FF:000005">
    <property type="entry name" value="subtilisin-like protease SBT1.5"/>
    <property type="match status" value="1"/>
</dbReference>
<evidence type="ECO:0000256" key="11">
    <source>
        <dbReference type="PIRSR" id="PIRSR615500-1"/>
    </source>
</evidence>
<comment type="subcellular location">
    <subcellularLocation>
        <location evidence="2">Secreted</location>
        <location evidence="2">Extracellular space</location>
        <location evidence="2">Apoplast</location>
    </subcellularLocation>
</comment>
<feature type="active site" description="Charge relay system" evidence="11 12">
    <location>
        <position position="513"/>
    </location>
</feature>
<feature type="active site" description="Charge relay system" evidence="12">
    <location>
        <position position="74"/>
    </location>
</feature>
<sequence length="1087" mass="117436">MLYTYEKVIHGFSAKLTHEEVQSLRSRSDVVQVMPEQMYKPLTTRTPHFLGIDKIDEMVPGLNGGSDVIIGFLDTGIWPESKSFDDAGLGPIPSKWKGICERSADFNASKCNRKLIGARFYSKGYEATIGPIKGTKSPRDTEGHGSHTASTAAGSVVEGANVFGYAAGKARGMAFRSRIAVYKVCWERGCAVSDILAAMDAVISDHVDILSISLGGDSDTSNYDTDGIAIGSFAVLEHGTVVVCSAGNEGPAPSSINSNIAPWLITVGAGTLDRDFPAYVALGNGHRYSVQSIYSGKSLPDTPIPFIHARNASRKEVQFDVSLANKEKRTGNQKSTYIVHVNKSEMPTIFDHHAIWYNSILTSINNSQEMLYTYEKVIHGFSAKLTHEEVQSLRSRSDVVQVMPEQMYKPLTTRTPHFLGIDKIDEMVPGLNGGSDVIIGFLDTGIWPESKSFDDAGLGPIPSKWKGICERSADFNASKCNRKLIGARFYSKGYEATIGPIKGTKSPRDTEGHGSHTASTAAGSVVEGANVFGYAAGKARGMAFRSRIAVYKVCWERGCAVSDILAAMDAVISDHVDILSISLGGDSDTSNYDTDGIAIGSFAVLEHGTVVVCSAGNEGPAPSSINSNIAPWLITVGAGTLDRDFPAYVALGNGHRYSVQSIYSGKSLPDTPIPFIHARNASRKEGANLNLCLTHSLDPKRVRGKIVYCEYGNTSTIEKELVVKSAGGVGMVLGTVEGDPEEELLEPHFLPTAIVDDKAKNSIQEYLSSEPKPVATIVSEGTKVGVKPSPIVAEFSSRGPNLIRSEVLKPDIIAPGVNILAAWSRIKGLTGLDEDDRYVDFNIISGTSMACPHVSGIVALIKSAHPNWSPAAIRSALMTTAYSTYTNGKKLVDEGTNKSSTPFDVGAGHVNPVAALNPGLVYDLKMSDYLDFLCAIKYSSRRIETVVKRKFHCKAHNHYSATHLNYPSFSVVFNQTSGRKGARVVKHKRTLTNVGPAGTYKVSVTSEIPSVKIRVEPKLLSFHEHEKKSYTVTFATSGPAPSRGFGFAHLEWSNGKNVVRSPISILFHSKHHTEVQEPSLNSLHQLW</sequence>
<dbReference type="GO" id="GO:0009609">
    <property type="term" value="P:response to symbiotic bacterium"/>
    <property type="evidence" value="ECO:0007669"/>
    <property type="project" value="UniProtKB-ARBA"/>
</dbReference>
<dbReference type="PROSITE" id="PS00138">
    <property type="entry name" value="SUBTILASE_SER"/>
    <property type="match status" value="1"/>
</dbReference>
<keyword evidence="5" id="KW-0964">Secreted</keyword>
<evidence type="ECO:0000256" key="6">
    <source>
        <dbReference type="ARBA" id="ARBA00022670"/>
    </source>
</evidence>
<dbReference type="PROSITE" id="PS51892">
    <property type="entry name" value="SUBTILASE"/>
    <property type="match status" value="2"/>
</dbReference>
<dbReference type="GO" id="GO:0048731">
    <property type="term" value="P:system development"/>
    <property type="evidence" value="ECO:0007669"/>
    <property type="project" value="UniProtKB-ARBA"/>
</dbReference>
<keyword evidence="7" id="KW-0732">Signal</keyword>
<feature type="domain" description="Subtilisin-like protease fibronectin type-III" evidence="17">
    <location>
        <begin position="964"/>
        <end position="1065"/>
    </location>
</feature>
<dbReference type="CDD" id="cd02120">
    <property type="entry name" value="PA_subtilisin_like"/>
    <property type="match status" value="1"/>
</dbReference>
<dbReference type="Gene3D" id="3.40.50.200">
    <property type="entry name" value="Peptidase S8/S53 domain"/>
    <property type="match status" value="2"/>
</dbReference>
<dbReference type="InterPro" id="IPR015500">
    <property type="entry name" value="Peptidase_S8_subtilisin-rel"/>
</dbReference>
<keyword evidence="6 12" id="KW-0645">Protease</keyword>
<proteinExistence type="inferred from homology"/>
<gene>
    <name evidence="18" type="ORF">DEO72_LG4g2187</name>
</gene>
<dbReference type="GO" id="GO:0006508">
    <property type="term" value="P:proteolysis"/>
    <property type="evidence" value="ECO:0007669"/>
    <property type="project" value="UniProtKB-KW"/>
</dbReference>
<keyword evidence="4" id="KW-0052">Apoplast</keyword>
<dbReference type="GO" id="GO:0009610">
    <property type="term" value="P:response to symbiotic fungus"/>
    <property type="evidence" value="ECO:0007669"/>
    <property type="project" value="UniProtKB-ARBA"/>
</dbReference>
<evidence type="ECO:0000256" key="12">
    <source>
        <dbReference type="PROSITE-ProRule" id="PRU01240"/>
    </source>
</evidence>
<feature type="domain" description="PA" evidence="15">
    <location>
        <begin position="700"/>
        <end position="759"/>
    </location>
</feature>
<dbReference type="PANTHER" id="PTHR10795">
    <property type="entry name" value="PROPROTEIN CONVERTASE SUBTILISIN/KEXIN"/>
    <property type="match status" value="1"/>
</dbReference>
<dbReference type="InterPro" id="IPR003137">
    <property type="entry name" value="PA_domain"/>
</dbReference>
<dbReference type="InterPro" id="IPR000209">
    <property type="entry name" value="Peptidase_S8/S53_dom"/>
</dbReference>
<feature type="active site" description="Charge relay system" evidence="11 12">
    <location>
        <position position="443"/>
    </location>
</feature>
<name>A0A4D6LQQ9_VIGUN</name>
<evidence type="ECO:0000256" key="8">
    <source>
        <dbReference type="ARBA" id="ARBA00022801"/>
    </source>
</evidence>
<comment type="similarity">
    <text evidence="3 12">Belongs to the peptidase S8 family.</text>
</comment>
<evidence type="ECO:0000256" key="4">
    <source>
        <dbReference type="ARBA" id="ARBA00022523"/>
    </source>
</evidence>
<evidence type="ECO:0000256" key="9">
    <source>
        <dbReference type="ARBA" id="ARBA00022825"/>
    </source>
</evidence>
<feature type="domain" description="Inhibitor I9" evidence="16">
    <location>
        <begin position="336"/>
        <end position="409"/>
    </location>
</feature>
<dbReference type="Pfam" id="PF17766">
    <property type="entry name" value="fn3_6"/>
    <property type="match status" value="1"/>
</dbReference>
<evidence type="ECO:0000313" key="18">
    <source>
        <dbReference type="EMBL" id="QCD91222.1"/>
    </source>
</evidence>
<feature type="region of interest" description="Disordered" evidence="13">
    <location>
        <begin position="501"/>
        <end position="520"/>
    </location>
</feature>
<evidence type="ECO:0000256" key="1">
    <source>
        <dbReference type="ARBA" id="ARBA00002076"/>
    </source>
</evidence>
<evidence type="ECO:0000256" key="10">
    <source>
        <dbReference type="ARBA" id="ARBA00023180"/>
    </source>
</evidence>